<name>A0ABU4IQF4_9VIBR</name>
<evidence type="ECO:0000313" key="3">
    <source>
        <dbReference type="EMBL" id="MDW6091484.1"/>
    </source>
</evidence>
<protein>
    <submittedName>
        <fullName evidence="3">5'-nucleotidase, lipoprotein e(P4) family</fullName>
    </submittedName>
</protein>
<dbReference type="PANTHER" id="PTHR31284">
    <property type="entry name" value="ACID PHOSPHATASE-LIKE PROTEIN"/>
    <property type="match status" value="1"/>
</dbReference>
<dbReference type="InterPro" id="IPR023214">
    <property type="entry name" value="HAD_sf"/>
</dbReference>
<dbReference type="NCBIfam" id="TIGR01533">
    <property type="entry name" value="lipo_e_P4"/>
    <property type="match status" value="1"/>
</dbReference>
<feature type="signal peptide" evidence="2">
    <location>
        <begin position="1"/>
        <end position="20"/>
    </location>
</feature>
<dbReference type="InterPro" id="IPR006423">
    <property type="entry name" value="Lipo_e_P4"/>
</dbReference>
<dbReference type="SFLD" id="SFLDS00003">
    <property type="entry name" value="Haloacid_Dehalogenase"/>
    <property type="match status" value="1"/>
</dbReference>
<dbReference type="Pfam" id="PF03767">
    <property type="entry name" value="Acid_phosphat_B"/>
    <property type="match status" value="1"/>
</dbReference>
<dbReference type="PANTHER" id="PTHR31284:SF10">
    <property type="entry name" value="ACID PHOSPHATASE-LIKE PROTEIN"/>
    <property type="match status" value="1"/>
</dbReference>
<reference evidence="3 4" key="1">
    <citation type="submission" date="2023-11" db="EMBL/GenBank/DDBJ databases">
        <title>Plant-associative lifestyle of Vibrio porteresiae and its evolutionary dynamics.</title>
        <authorList>
            <person name="Rameshkumar N."/>
            <person name="Kirti K."/>
        </authorList>
    </citation>
    <scope>NUCLEOTIDE SEQUENCE [LARGE SCALE GENOMIC DNA]</scope>
    <source>
        <strain evidence="3 4">MSSRF7</strain>
    </source>
</reference>
<keyword evidence="4" id="KW-1185">Reference proteome</keyword>
<dbReference type="SUPFAM" id="SSF56784">
    <property type="entry name" value="HAD-like"/>
    <property type="match status" value="1"/>
</dbReference>
<keyword evidence="1 2" id="KW-0732">Signal</keyword>
<dbReference type="EMBL" id="JAWRCP010000001">
    <property type="protein sequence ID" value="MDW6091484.1"/>
    <property type="molecule type" value="Genomic_DNA"/>
</dbReference>
<organism evidence="3 4">
    <name type="scientific">Vibrio rhizosphaerae</name>
    <dbReference type="NCBI Taxonomy" id="398736"/>
    <lineage>
        <taxon>Bacteria</taxon>
        <taxon>Pseudomonadati</taxon>
        <taxon>Pseudomonadota</taxon>
        <taxon>Gammaproteobacteria</taxon>
        <taxon>Vibrionales</taxon>
        <taxon>Vibrionaceae</taxon>
        <taxon>Vibrio</taxon>
    </lineage>
</organism>
<sequence>MKTKAILSVALMTVSGLSWAGDICQPKSYEMALRYQQQSAEIKAIQLQTYHLATERLQTILKQSAQKPQKLAVVLDLDETVLDNTPLLVRDMENCVDYTTWDTWSDWEIKGHPALIPGAKAFIDQANKLGLNIYYVSDRFNENKSYTIKTLKALGLPQAEKSHVLLYGKTKEQRRQSIAAQHKIVMLLGDSLPDFAAEFKNKQDTGYNRNLVEKNKAHLGVDWFVLPNASYGAWKKASLERWNEK</sequence>
<dbReference type="Gene3D" id="3.40.50.1000">
    <property type="entry name" value="HAD superfamily/HAD-like"/>
    <property type="match status" value="1"/>
</dbReference>
<dbReference type="PIRSF" id="PIRSF019271">
    <property type="entry name" value="Acid_Ptase_C"/>
    <property type="match status" value="1"/>
</dbReference>
<accession>A0ABU4IQF4</accession>
<dbReference type="RefSeq" id="WP_038181115.1">
    <property type="nucleotide sequence ID" value="NZ_AP024903.1"/>
</dbReference>
<dbReference type="InterPro" id="IPR005519">
    <property type="entry name" value="Acid_phosphat_B-like"/>
</dbReference>
<dbReference type="InterPro" id="IPR036412">
    <property type="entry name" value="HAD-like_sf"/>
</dbReference>
<evidence type="ECO:0000313" key="4">
    <source>
        <dbReference type="Proteomes" id="UP001279860"/>
    </source>
</evidence>
<comment type="caution">
    <text evidence="3">The sequence shown here is derived from an EMBL/GenBank/DDBJ whole genome shotgun (WGS) entry which is preliminary data.</text>
</comment>
<evidence type="ECO:0000256" key="2">
    <source>
        <dbReference type="SAM" id="SignalP"/>
    </source>
</evidence>
<dbReference type="Proteomes" id="UP001279860">
    <property type="component" value="Unassembled WGS sequence"/>
</dbReference>
<gene>
    <name evidence="3" type="ORF">SBX64_02800</name>
</gene>
<feature type="chain" id="PRO_5046786358" evidence="2">
    <location>
        <begin position="21"/>
        <end position="245"/>
    </location>
</feature>
<keyword evidence="3" id="KW-0449">Lipoprotein</keyword>
<proteinExistence type="predicted"/>
<dbReference type="SFLD" id="SFLDG01125">
    <property type="entry name" value="C1.1:_Acid_Phosphatase_Like"/>
    <property type="match status" value="1"/>
</dbReference>
<evidence type="ECO:0000256" key="1">
    <source>
        <dbReference type="ARBA" id="ARBA00022729"/>
    </source>
</evidence>